<name>F4S4T9_MELLP</name>
<evidence type="ECO:0000256" key="2">
    <source>
        <dbReference type="ARBA" id="ARBA00022692"/>
    </source>
</evidence>
<dbReference type="InterPro" id="IPR010482">
    <property type="entry name" value="TECPR1-like_DysF"/>
</dbReference>
<dbReference type="KEGG" id="mlr:MELLADRAFT_111926"/>
<proteinExistence type="predicted"/>
<gene>
    <name evidence="8" type="ORF">MELLADRAFT_111926</name>
</gene>
<reference evidence="9" key="1">
    <citation type="journal article" date="2011" name="Proc. Natl. Acad. Sci. U.S.A.">
        <title>Obligate biotrophy features unraveled by the genomic analysis of rust fungi.</title>
        <authorList>
            <person name="Duplessis S."/>
            <person name="Cuomo C.A."/>
            <person name="Lin Y.-C."/>
            <person name="Aerts A."/>
            <person name="Tisserant E."/>
            <person name="Veneault-Fourrey C."/>
            <person name="Joly D.L."/>
            <person name="Hacquard S."/>
            <person name="Amselem J."/>
            <person name="Cantarel B.L."/>
            <person name="Chiu R."/>
            <person name="Coutinho P.M."/>
            <person name="Feau N."/>
            <person name="Field M."/>
            <person name="Frey P."/>
            <person name="Gelhaye E."/>
            <person name="Goldberg J."/>
            <person name="Grabherr M.G."/>
            <person name="Kodira C.D."/>
            <person name="Kohler A."/>
            <person name="Kuees U."/>
            <person name="Lindquist E.A."/>
            <person name="Lucas S.M."/>
            <person name="Mago R."/>
            <person name="Mauceli E."/>
            <person name="Morin E."/>
            <person name="Murat C."/>
            <person name="Pangilinan J.L."/>
            <person name="Park R."/>
            <person name="Pearson M."/>
            <person name="Quesneville H."/>
            <person name="Rouhier N."/>
            <person name="Sakthikumar S."/>
            <person name="Salamov A.A."/>
            <person name="Schmutz J."/>
            <person name="Selles B."/>
            <person name="Shapiro H."/>
            <person name="Tanguay P."/>
            <person name="Tuskan G.A."/>
            <person name="Henrissat B."/>
            <person name="Van de Peer Y."/>
            <person name="Rouze P."/>
            <person name="Ellis J.G."/>
            <person name="Dodds P.N."/>
            <person name="Schein J.E."/>
            <person name="Zhong S."/>
            <person name="Hamelin R.C."/>
            <person name="Grigoriev I.V."/>
            <person name="Szabo L.J."/>
            <person name="Martin F."/>
        </authorList>
    </citation>
    <scope>NUCLEOTIDE SEQUENCE [LARGE SCALE GENOMIC DNA]</scope>
    <source>
        <strain evidence="9">98AG31 / pathotype 3-4-7</strain>
    </source>
</reference>
<sequence>MPSDNKNESSLSFDLVGSVIASTVLASATSTTLNATSQSHPTQSSPNQASINSNDKESLSLQTTTTNFKNFVSKSGPIFWFQDRVEDILTWKDALRTTFWACLWAWLCINPIFFILLPNLAIIAILLSAYPNSNEIDSKEAVINLNEQHDPLPTNEPKEGSVDYLSNMQNIQIMMGRISLASDLVKSQIVPYLNWSNPHYSLSLLHLSLITSILFFFMGPYIPWRWVLLGIGESMFFAQHPTLQRFMIYLTPLLPTRRSMTVVERVIANDALPDHVIDSPAIRVVVCCEHQRYGGTGPGWSDSFLEQNTDPRAWMVELPDHVLQPTAGLWAVQPPDGFQWIPTEGWHIDHTSSNLDQHGWNLVNGTASLGPSLRRRRWLRRAYQLSMK</sequence>
<feature type="transmembrane region" description="Helical" evidence="6">
    <location>
        <begin position="103"/>
        <end position="130"/>
    </location>
</feature>
<evidence type="ECO:0000256" key="1">
    <source>
        <dbReference type="ARBA" id="ARBA00004141"/>
    </source>
</evidence>
<keyword evidence="9" id="KW-1185">Reference proteome</keyword>
<dbReference type="GeneID" id="18924523"/>
<evidence type="ECO:0000256" key="5">
    <source>
        <dbReference type="SAM" id="MobiDB-lite"/>
    </source>
</evidence>
<accession>F4S4T9</accession>
<evidence type="ECO:0000256" key="6">
    <source>
        <dbReference type="SAM" id="Phobius"/>
    </source>
</evidence>
<evidence type="ECO:0000256" key="3">
    <source>
        <dbReference type="ARBA" id="ARBA00022989"/>
    </source>
</evidence>
<evidence type="ECO:0000256" key="4">
    <source>
        <dbReference type="ARBA" id="ARBA00023136"/>
    </source>
</evidence>
<dbReference type="GO" id="GO:0005778">
    <property type="term" value="C:peroxisomal membrane"/>
    <property type="evidence" value="ECO:0007669"/>
    <property type="project" value="UniProtKB-ARBA"/>
</dbReference>
<dbReference type="GO" id="GO:0007031">
    <property type="term" value="P:peroxisome organization"/>
    <property type="evidence" value="ECO:0007669"/>
    <property type="project" value="TreeGrafter"/>
</dbReference>
<dbReference type="PANTHER" id="PTHR28304:SF2">
    <property type="entry name" value="PEROXISOMAL MEMBRANE PROTEIN PEX29"/>
    <property type="match status" value="1"/>
</dbReference>
<evidence type="ECO:0000313" key="8">
    <source>
        <dbReference type="EMBL" id="EGG00369.1"/>
    </source>
</evidence>
<dbReference type="AlphaFoldDB" id="F4S4T9"/>
<dbReference type="HOGENOM" id="CLU_750377_0_0_1"/>
<dbReference type="Proteomes" id="UP000001072">
    <property type="component" value="Unassembled WGS sequence"/>
</dbReference>
<dbReference type="EMBL" id="GL883148">
    <property type="protein sequence ID" value="EGG00369.1"/>
    <property type="molecule type" value="Genomic_DNA"/>
</dbReference>
<evidence type="ECO:0000313" key="9">
    <source>
        <dbReference type="Proteomes" id="UP000001072"/>
    </source>
</evidence>
<dbReference type="VEuPathDB" id="FungiDB:MELLADRAFT_111926"/>
<keyword evidence="4 6" id="KW-0472">Membrane</keyword>
<feature type="compositionally biased region" description="Polar residues" evidence="5">
    <location>
        <begin position="38"/>
        <end position="53"/>
    </location>
</feature>
<keyword evidence="3 6" id="KW-1133">Transmembrane helix</keyword>
<feature type="domain" description="TECPR1-like DysF" evidence="7">
    <location>
        <begin position="59"/>
        <end position="380"/>
    </location>
</feature>
<dbReference type="OrthoDB" id="74314at2759"/>
<evidence type="ECO:0000259" key="7">
    <source>
        <dbReference type="Pfam" id="PF06398"/>
    </source>
</evidence>
<keyword evidence="2 6" id="KW-0812">Transmembrane</keyword>
<dbReference type="InterPro" id="IPR052816">
    <property type="entry name" value="Peroxisomal_Membrane_PEX28-32"/>
</dbReference>
<dbReference type="RefSeq" id="XP_007416388.1">
    <property type="nucleotide sequence ID" value="XM_007416326.1"/>
</dbReference>
<comment type="subcellular location">
    <subcellularLocation>
        <location evidence="1">Membrane</location>
        <topology evidence="1">Multi-pass membrane protein</topology>
    </subcellularLocation>
</comment>
<dbReference type="InParanoid" id="F4S4T9"/>
<feature type="transmembrane region" description="Helical" evidence="6">
    <location>
        <begin position="200"/>
        <end position="222"/>
    </location>
</feature>
<feature type="region of interest" description="Disordered" evidence="5">
    <location>
        <begin position="34"/>
        <end position="53"/>
    </location>
</feature>
<protein>
    <recommendedName>
        <fullName evidence="7">TECPR1-like DysF domain-containing protein</fullName>
    </recommendedName>
</protein>
<dbReference type="STRING" id="747676.F4S4T9"/>
<dbReference type="Pfam" id="PF06398">
    <property type="entry name" value="Pex24p"/>
    <property type="match status" value="1"/>
</dbReference>
<dbReference type="PANTHER" id="PTHR28304">
    <property type="entry name" value="PEROXISOMAL MEMBRANE PROTEIN PEX29"/>
    <property type="match status" value="1"/>
</dbReference>
<organism evidence="9">
    <name type="scientific">Melampsora larici-populina (strain 98AG31 / pathotype 3-4-7)</name>
    <name type="common">Poplar leaf rust fungus</name>
    <dbReference type="NCBI Taxonomy" id="747676"/>
    <lineage>
        <taxon>Eukaryota</taxon>
        <taxon>Fungi</taxon>
        <taxon>Dikarya</taxon>
        <taxon>Basidiomycota</taxon>
        <taxon>Pucciniomycotina</taxon>
        <taxon>Pucciniomycetes</taxon>
        <taxon>Pucciniales</taxon>
        <taxon>Melampsoraceae</taxon>
        <taxon>Melampsora</taxon>
    </lineage>
</organism>
<dbReference type="eggNOG" id="ENOG502QQTF">
    <property type="taxonomic scope" value="Eukaryota"/>
</dbReference>